<organism evidence="2 3">
    <name type="scientific">Pogonomyrmex barbatus</name>
    <name type="common">red harvester ant</name>
    <dbReference type="NCBI Taxonomy" id="144034"/>
    <lineage>
        <taxon>Eukaryota</taxon>
        <taxon>Metazoa</taxon>
        <taxon>Ecdysozoa</taxon>
        <taxon>Arthropoda</taxon>
        <taxon>Hexapoda</taxon>
        <taxon>Insecta</taxon>
        <taxon>Pterygota</taxon>
        <taxon>Neoptera</taxon>
        <taxon>Endopterygota</taxon>
        <taxon>Hymenoptera</taxon>
        <taxon>Apocrita</taxon>
        <taxon>Aculeata</taxon>
        <taxon>Formicoidea</taxon>
        <taxon>Formicidae</taxon>
        <taxon>Myrmicinae</taxon>
        <taxon>Pogonomyrmex</taxon>
    </lineage>
</organism>
<evidence type="ECO:0000313" key="3">
    <source>
        <dbReference type="RefSeq" id="XP_011632453.1"/>
    </source>
</evidence>
<keyword evidence="2" id="KW-1185">Reference proteome</keyword>
<gene>
    <name evidence="3" type="primary">LOC105424102</name>
</gene>
<reference evidence="3" key="1">
    <citation type="submission" date="2025-08" db="UniProtKB">
        <authorList>
            <consortium name="RefSeq"/>
        </authorList>
    </citation>
    <scope>IDENTIFICATION</scope>
</reference>
<dbReference type="OrthoDB" id="21151at2759"/>
<sequence>MEVNSIDEEDEDVVIQGGALHEHLSKLGYIDFESMSMPKRTYFEKKHYLNIDIRNIVKRIYTKLFSLYSWITQEKNISEKQLKVILNADTLLNDHFSVINSFVTKCNNRSKKIMLQELIMTGVVLVSSIYVSLYRYKIVSALFISSICCMGYIKCLRFYANRNLENIILLQNELFVLCKEGLKILQRDYKIKLDSETCLQQFSHFLGEKLQYLESLRDILIKFMKNISCTYYECSLSIAKLLPPDIFNEELFTKFEHNWFKESGEINHQELKKLYHTYLLVQSEMLYLLAIAYDSDTWIYSCQKIPETKLTNIIYILPKKLAMYKVKLSEVINAYRTCKIEPVRYKTRDRIKWHDPTVQLDLASYKLQLAYNQIFSIFKNIDDCINQENAIDNETADTLMQKLDKAFKEIYTAKNLAEFVVMLIARSRFNDLRSSQSTADSIAINENSDLPIIIDSDPEILDEVFEEYIKEEYLNPSDETMDEYSLEQKKLDKLLAKSFMSELKEALVDKHKSMSERESRALQRLHKDISKNLASSMEDNANKDYQIIPVPPPMPSYKIWSTPSSDIDSDYRKVTSPIRKIENNDSSIQEKFNESNEENNVNPVKALKRDIYNISFIEDCNNQDEESVTSLPQILLETQATRFVTKLPSSFLQEETFIGSGENSEDEIISDTSDDETDKKTISNKEIIHS</sequence>
<feature type="region of interest" description="Disordered" evidence="1">
    <location>
        <begin position="656"/>
        <end position="690"/>
    </location>
</feature>
<dbReference type="RefSeq" id="XP_011632453.1">
    <property type="nucleotide sequence ID" value="XM_011634151.2"/>
</dbReference>
<feature type="compositionally biased region" description="Acidic residues" evidence="1">
    <location>
        <begin position="663"/>
        <end position="676"/>
    </location>
</feature>
<accession>A0A6I9W232</accession>
<evidence type="ECO:0000313" key="2">
    <source>
        <dbReference type="Proteomes" id="UP000504615"/>
    </source>
</evidence>
<dbReference type="Proteomes" id="UP000504615">
    <property type="component" value="Unplaced"/>
</dbReference>
<protein>
    <submittedName>
        <fullName evidence="3">Uncharacterized protein LOC105424102</fullName>
    </submittedName>
</protein>
<feature type="compositionally biased region" description="Basic and acidic residues" evidence="1">
    <location>
        <begin position="677"/>
        <end position="690"/>
    </location>
</feature>
<proteinExistence type="predicted"/>
<dbReference type="KEGG" id="pbar:105424102"/>
<evidence type="ECO:0000256" key="1">
    <source>
        <dbReference type="SAM" id="MobiDB-lite"/>
    </source>
</evidence>
<dbReference type="AlphaFoldDB" id="A0A6I9W232"/>
<dbReference type="GeneID" id="105424102"/>
<name>A0A6I9W232_9HYME</name>